<dbReference type="OrthoDB" id="117324at2759"/>
<feature type="coiled-coil region" evidence="1">
    <location>
        <begin position="4"/>
        <end position="35"/>
    </location>
</feature>
<keyword evidence="1" id="KW-0175">Coiled coil</keyword>
<protein>
    <recommendedName>
        <fullName evidence="4">M96 mating-specific protein</fullName>
    </recommendedName>
</protein>
<evidence type="ECO:0000313" key="3">
    <source>
        <dbReference type="Proteomes" id="UP000198211"/>
    </source>
</evidence>
<name>A0A225V154_9STRA</name>
<evidence type="ECO:0000313" key="2">
    <source>
        <dbReference type="EMBL" id="OWY98974.1"/>
    </source>
</evidence>
<dbReference type="Proteomes" id="UP000198211">
    <property type="component" value="Unassembled WGS sequence"/>
</dbReference>
<feature type="non-terminal residue" evidence="2">
    <location>
        <position position="1"/>
    </location>
</feature>
<comment type="caution">
    <text evidence="2">The sequence shown here is derived from an EMBL/GenBank/DDBJ whole genome shotgun (WGS) entry which is preliminary data.</text>
</comment>
<accession>A0A225V154</accession>
<gene>
    <name evidence="2" type="ORF">PHMEG_00030117</name>
</gene>
<evidence type="ECO:0008006" key="4">
    <source>
        <dbReference type="Google" id="ProtNLM"/>
    </source>
</evidence>
<evidence type="ECO:0000256" key="1">
    <source>
        <dbReference type="SAM" id="Coils"/>
    </source>
</evidence>
<dbReference type="EMBL" id="NBNE01008901">
    <property type="protein sequence ID" value="OWY98974.1"/>
    <property type="molecule type" value="Genomic_DNA"/>
</dbReference>
<reference evidence="3" key="1">
    <citation type="submission" date="2017-03" db="EMBL/GenBank/DDBJ databases">
        <title>Phytopthora megakarya and P. palmivora, two closely related causual agents of cacao black pod achieved similar genome size and gene model numbers by different mechanisms.</title>
        <authorList>
            <person name="Ali S."/>
            <person name="Shao J."/>
            <person name="Larry D.J."/>
            <person name="Kronmiller B."/>
            <person name="Shen D."/>
            <person name="Strem M.D."/>
            <person name="Melnick R.L."/>
            <person name="Guiltinan M.J."/>
            <person name="Tyler B.M."/>
            <person name="Meinhardt L.W."/>
            <person name="Bailey B.A."/>
        </authorList>
    </citation>
    <scope>NUCLEOTIDE SEQUENCE [LARGE SCALE GENOMIC DNA]</scope>
    <source>
        <strain evidence="3">zdho120</strain>
    </source>
</reference>
<keyword evidence="3" id="KW-1185">Reference proteome</keyword>
<dbReference type="AlphaFoldDB" id="A0A225V154"/>
<organism evidence="2 3">
    <name type="scientific">Phytophthora megakarya</name>
    <dbReference type="NCBI Taxonomy" id="4795"/>
    <lineage>
        <taxon>Eukaryota</taxon>
        <taxon>Sar</taxon>
        <taxon>Stramenopiles</taxon>
        <taxon>Oomycota</taxon>
        <taxon>Peronosporomycetes</taxon>
        <taxon>Peronosporales</taxon>
        <taxon>Peronosporaceae</taxon>
        <taxon>Phytophthora</taxon>
    </lineage>
</organism>
<proteinExistence type="predicted"/>
<sequence length="277" mass="31881">QCVARDHNGRMERYRENSEQENAKLRDMLQIQIHEARTLRHLLKRRSKITVRKLLGTRIKRQKLTKVSVPEDNEQVFDDMLQDIDDIYVDVDALFVETGLYSLPCPGQHREGVLRQTNMVQKFSQRIQFHAHHIEETANTMKTSFYVETVNVGDVKGAQFRKVVRKYVETDRVVFVCKNLMELIVHGKGNTSGFYTKTTLCLVVRNEKYQPSEISYIDSHFSATRHDQGLPITRLVRTSVNLDIGIAAWDEAISSIAHQVESMAIDESFTTPVVSTT</sequence>